<evidence type="ECO:0000256" key="9">
    <source>
        <dbReference type="ARBA" id="ARBA00023157"/>
    </source>
</evidence>
<accession>A0A6P7N2U7</accession>
<organism evidence="12 13">
    <name type="scientific">Betta splendens</name>
    <name type="common">Siamese fighting fish</name>
    <dbReference type="NCBI Taxonomy" id="158456"/>
    <lineage>
        <taxon>Eukaryota</taxon>
        <taxon>Metazoa</taxon>
        <taxon>Chordata</taxon>
        <taxon>Craniata</taxon>
        <taxon>Vertebrata</taxon>
        <taxon>Euteleostomi</taxon>
        <taxon>Actinopterygii</taxon>
        <taxon>Neopterygii</taxon>
        <taxon>Teleostei</taxon>
        <taxon>Neoteleostei</taxon>
        <taxon>Acanthomorphata</taxon>
        <taxon>Anabantaria</taxon>
        <taxon>Anabantiformes</taxon>
        <taxon>Anabantoidei</taxon>
        <taxon>Osphronemidae</taxon>
        <taxon>Betta</taxon>
    </lineage>
</organism>
<dbReference type="GO" id="GO:0008277">
    <property type="term" value="P:regulation of G protein-coupled receptor signaling pathway"/>
    <property type="evidence" value="ECO:0007669"/>
    <property type="project" value="InterPro"/>
</dbReference>
<dbReference type="AlphaFoldDB" id="A0A6P7N2U7"/>
<keyword evidence="10 13" id="KW-0675">Receptor</keyword>
<dbReference type="Pfam" id="PF04901">
    <property type="entry name" value="RAMP"/>
    <property type="match status" value="1"/>
</dbReference>
<evidence type="ECO:0000256" key="4">
    <source>
        <dbReference type="ARBA" id="ARBA00022475"/>
    </source>
</evidence>
<evidence type="ECO:0000256" key="3">
    <source>
        <dbReference type="ARBA" id="ARBA00022448"/>
    </source>
</evidence>
<proteinExistence type="inferred from homology"/>
<keyword evidence="8 11" id="KW-0472">Membrane</keyword>
<name>A0A6P7N2U7_BETSP</name>
<keyword evidence="5 11" id="KW-0812">Transmembrane</keyword>
<dbReference type="InterPro" id="IPR038126">
    <property type="entry name" value="RAMP_sf"/>
</dbReference>
<dbReference type="KEGG" id="bspl:114859796"/>
<dbReference type="GO" id="GO:0007186">
    <property type="term" value="P:G protein-coupled receptor signaling pathway"/>
    <property type="evidence" value="ECO:0007669"/>
    <property type="project" value="TreeGrafter"/>
</dbReference>
<keyword evidence="6" id="KW-0732">Signal</keyword>
<evidence type="ECO:0000256" key="10">
    <source>
        <dbReference type="ARBA" id="ARBA00023170"/>
    </source>
</evidence>
<evidence type="ECO:0000256" key="11">
    <source>
        <dbReference type="SAM" id="Phobius"/>
    </source>
</evidence>
<keyword evidence="9" id="KW-1015">Disulfide bond</keyword>
<dbReference type="RefSeq" id="XP_029013617.1">
    <property type="nucleotide sequence ID" value="XM_029157784.3"/>
</dbReference>
<evidence type="ECO:0000313" key="13">
    <source>
        <dbReference type="RefSeq" id="XP_029013617.1"/>
    </source>
</evidence>
<dbReference type="GO" id="GO:0043235">
    <property type="term" value="C:receptor complex"/>
    <property type="evidence" value="ECO:0007669"/>
    <property type="project" value="TreeGrafter"/>
</dbReference>
<feature type="transmembrane region" description="Helical" evidence="11">
    <location>
        <begin position="196"/>
        <end position="218"/>
    </location>
</feature>
<dbReference type="GO" id="GO:0031623">
    <property type="term" value="P:receptor internalization"/>
    <property type="evidence" value="ECO:0007669"/>
    <property type="project" value="TreeGrafter"/>
</dbReference>
<dbReference type="Proteomes" id="UP000515150">
    <property type="component" value="Chromosome 8"/>
</dbReference>
<evidence type="ECO:0000256" key="8">
    <source>
        <dbReference type="ARBA" id="ARBA00023136"/>
    </source>
</evidence>
<dbReference type="GeneID" id="114859796"/>
<dbReference type="PANTHER" id="PTHR14076">
    <property type="entry name" value="RECEPTOR ACTIVITY MODIFYING PROTEIN RAMP"/>
    <property type="match status" value="1"/>
</dbReference>
<dbReference type="GO" id="GO:0032870">
    <property type="term" value="P:cellular response to hormone stimulus"/>
    <property type="evidence" value="ECO:0007669"/>
    <property type="project" value="TreeGrafter"/>
</dbReference>
<dbReference type="CTD" id="10266"/>
<keyword evidence="7 11" id="KW-1133">Transmembrane helix</keyword>
<dbReference type="OrthoDB" id="8652678at2759"/>
<dbReference type="GO" id="GO:0006816">
    <property type="term" value="P:calcium ion transport"/>
    <property type="evidence" value="ECO:0007669"/>
    <property type="project" value="TreeGrafter"/>
</dbReference>
<dbReference type="Gene3D" id="1.10.150.510">
    <property type="entry name" value="Receptor activity modifying family"/>
    <property type="match status" value="1"/>
</dbReference>
<protein>
    <submittedName>
        <fullName evidence="13">Receptor activity-modifying protein 2 isoform X1</fullName>
    </submittedName>
</protein>
<gene>
    <name evidence="13" type="primary">ramp2</name>
</gene>
<keyword evidence="12" id="KW-1185">Reference proteome</keyword>
<comment type="subcellular location">
    <subcellularLocation>
        <location evidence="1">Cell membrane</location>
        <topology evidence="1">Single-pass type I membrane protein</topology>
    </subcellularLocation>
</comment>
<evidence type="ECO:0000256" key="7">
    <source>
        <dbReference type="ARBA" id="ARBA00022989"/>
    </source>
</evidence>
<keyword evidence="3" id="KW-0813">Transport</keyword>
<dbReference type="GO" id="GO:0006886">
    <property type="term" value="P:intracellular protein transport"/>
    <property type="evidence" value="ECO:0007669"/>
    <property type="project" value="InterPro"/>
</dbReference>
<dbReference type="PANTHER" id="PTHR14076:SF10">
    <property type="entry name" value="RAMP2 PROTEIN"/>
    <property type="match status" value="1"/>
</dbReference>
<dbReference type="GO" id="GO:0005886">
    <property type="term" value="C:plasma membrane"/>
    <property type="evidence" value="ECO:0007669"/>
    <property type="project" value="UniProtKB-SubCell"/>
</dbReference>
<reference evidence="13" key="1">
    <citation type="submission" date="2025-08" db="UniProtKB">
        <authorList>
            <consortium name="RefSeq"/>
        </authorList>
    </citation>
    <scope>IDENTIFICATION</scope>
</reference>
<dbReference type="GO" id="GO:0072659">
    <property type="term" value="P:protein localization to plasma membrane"/>
    <property type="evidence" value="ECO:0007669"/>
    <property type="project" value="TreeGrafter"/>
</dbReference>
<sequence>MRASCCLIDSSCRKVEIFNSYPTGKRDRALSSNMTATSSSHITSGGFVTLLILAGCTMVVCLVDEKVTVQPDTTTEPTRGVTPEPFACGDATDRCPDICDLCQSLGQPSLDCLSTLNQHLCLANFVGAMGSLQSADRCSWGLVKVSYSNFSLCTEEMSDCLRIPWPNSQVERLFVDVHHEYFRDCPSEELSDPPEAVVFALAMTPICLIPIMVSLVVLKTKNGDGSS</sequence>
<dbReference type="GO" id="GO:0001525">
    <property type="term" value="P:angiogenesis"/>
    <property type="evidence" value="ECO:0007669"/>
    <property type="project" value="TreeGrafter"/>
</dbReference>
<dbReference type="GO" id="GO:0009986">
    <property type="term" value="C:cell surface"/>
    <property type="evidence" value="ECO:0007669"/>
    <property type="project" value="TreeGrafter"/>
</dbReference>
<evidence type="ECO:0000256" key="2">
    <source>
        <dbReference type="ARBA" id="ARBA00007087"/>
    </source>
</evidence>
<evidence type="ECO:0000313" key="12">
    <source>
        <dbReference type="Proteomes" id="UP000515150"/>
    </source>
</evidence>
<keyword evidence="4" id="KW-1003">Cell membrane</keyword>
<comment type="similarity">
    <text evidence="2">Belongs to the RAMP family.</text>
</comment>
<evidence type="ECO:0000256" key="1">
    <source>
        <dbReference type="ARBA" id="ARBA00004251"/>
    </source>
</evidence>
<dbReference type="GO" id="GO:0015026">
    <property type="term" value="F:coreceptor activity"/>
    <property type="evidence" value="ECO:0007669"/>
    <property type="project" value="InterPro"/>
</dbReference>
<dbReference type="InterPro" id="IPR006985">
    <property type="entry name" value="RAMP"/>
</dbReference>
<dbReference type="InParanoid" id="A0A6P7N2U7"/>
<evidence type="ECO:0000256" key="5">
    <source>
        <dbReference type="ARBA" id="ARBA00022692"/>
    </source>
</evidence>
<evidence type="ECO:0000256" key="6">
    <source>
        <dbReference type="ARBA" id="ARBA00022729"/>
    </source>
</evidence>